<dbReference type="InterPro" id="IPR016032">
    <property type="entry name" value="Sig_transdc_resp-reg_C-effctor"/>
</dbReference>
<dbReference type="InterPro" id="IPR036388">
    <property type="entry name" value="WH-like_DNA-bd_sf"/>
</dbReference>
<evidence type="ECO:0000313" key="4">
    <source>
        <dbReference type="EMBL" id="SFE55649.1"/>
    </source>
</evidence>
<dbReference type="STRING" id="930128.SAMN05192532_102309"/>
<keyword evidence="5" id="KW-1185">Reference proteome</keyword>
<keyword evidence="2" id="KW-0804">Transcription</keyword>
<sequence length="523" mass="61508">MPFLDKDGTKIYYVSERALNPDSRETIVFIHTNISDHTIYDSIVSRLRVNYHTVLYDLRGYGKSDRGDAAFSFDTYVDDLRFLIDSLDLGPVYLVSMGFSSLLALKYTQIHEDMVKKNVLISMVFFPEESVSSVRRHRRQLLLGGRSTPLVDYITKMSTVLKPEQEGYRKLRRLIWNVDFSLYEEIMDFTISTDPTPFMRAIRTPSFVLSGEKEALFPTNLLAFNAIYLKQFQYAAIPNASSFIMLDQPDLTASMIEEFFRSAPEEIHKQDEFVHFMHENIRRYSRDIYLEGKNQQNVNTIHVDLLHAFRVNVNGKTITKGWNQRYAKQILVYLLFHQTATRDNMCEKLWPEVPLMTAKRNLRVYLSHLKRVLHSFPTKEPVLVIDREHIFLNGRVTSDALSFVKGTESAMAEANDHRKYEKITHLLSQLSSRDYLTEVYDDWFLDMRKQQEYRLVQLVTWLGEWLWKQDRGTDAINRLSQVVALFEDNEPIFDTLIWLCQKRGDHKQAAYWEQEKEKAYGFW</sequence>
<proteinExistence type="predicted"/>
<evidence type="ECO:0000256" key="1">
    <source>
        <dbReference type="ARBA" id="ARBA00023015"/>
    </source>
</evidence>
<dbReference type="Pfam" id="PF00561">
    <property type="entry name" value="Abhydrolase_1"/>
    <property type="match status" value="1"/>
</dbReference>
<dbReference type="PANTHER" id="PTHR35807">
    <property type="entry name" value="TRANSCRIPTIONAL REGULATOR REDD-RELATED"/>
    <property type="match status" value="1"/>
</dbReference>
<evidence type="ECO:0000259" key="3">
    <source>
        <dbReference type="Pfam" id="PF00561"/>
    </source>
</evidence>
<dbReference type="GO" id="GO:0006355">
    <property type="term" value="P:regulation of DNA-templated transcription"/>
    <property type="evidence" value="ECO:0007669"/>
    <property type="project" value="InterPro"/>
</dbReference>
<name>A0A1I2BHV4_9BACI</name>
<dbReference type="SUPFAM" id="SSF46894">
    <property type="entry name" value="C-terminal effector domain of the bipartite response regulators"/>
    <property type="match status" value="1"/>
</dbReference>
<dbReference type="RefSeq" id="WP_091658691.1">
    <property type="nucleotide sequence ID" value="NZ_FONT01000002.1"/>
</dbReference>
<dbReference type="InterPro" id="IPR000073">
    <property type="entry name" value="AB_hydrolase_1"/>
</dbReference>
<evidence type="ECO:0000313" key="5">
    <source>
        <dbReference type="Proteomes" id="UP000199516"/>
    </source>
</evidence>
<dbReference type="AlphaFoldDB" id="A0A1I2BHV4"/>
<keyword evidence="1" id="KW-0805">Transcription regulation</keyword>
<dbReference type="Gene3D" id="3.40.50.1820">
    <property type="entry name" value="alpha/beta hydrolase"/>
    <property type="match status" value="1"/>
</dbReference>
<dbReference type="OrthoDB" id="9805423at2"/>
<dbReference type="InterPro" id="IPR029058">
    <property type="entry name" value="AB_hydrolase_fold"/>
</dbReference>
<dbReference type="EMBL" id="FONT01000002">
    <property type="protein sequence ID" value="SFE55649.1"/>
    <property type="molecule type" value="Genomic_DNA"/>
</dbReference>
<dbReference type="Gene3D" id="1.10.10.10">
    <property type="entry name" value="Winged helix-like DNA-binding domain superfamily/Winged helix DNA-binding domain"/>
    <property type="match status" value="1"/>
</dbReference>
<feature type="domain" description="AB hydrolase-1" evidence="3">
    <location>
        <begin position="26"/>
        <end position="239"/>
    </location>
</feature>
<gene>
    <name evidence="4" type="ORF">SAMN05192532_102309</name>
</gene>
<dbReference type="Proteomes" id="UP000199516">
    <property type="component" value="Unassembled WGS sequence"/>
</dbReference>
<dbReference type="GO" id="GO:0003677">
    <property type="term" value="F:DNA binding"/>
    <property type="evidence" value="ECO:0007669"/>
    <property type="project" value="InterPro"/>
</dbReference>
<organism evidence="4 5">
    <name type="scientific">Alteribacillus iranensis</name>
    <dbReference type="NCBI Taxonomy" id="930128"/>
    <lineage>
        <taxon>Bacteria</taxon>
        <taxon>Bacillati</taxon>
        <taxon>Bacillota</taxon>
        <taxon>Bacilli</taxon>
        <taxon>Bacillales</taxon>
        <taxon>Bacillaceae</taxon>
        <taxon>Alteribacillus</taxon>
    </lineage>
</organism>
<accession>A0A1I2BHV4</accession>
<protein>
    <submittedName>
        <fullName evidence="4">Pimeloyl-ACP methyl ester carboxylesterase</fullName>
    </submittedName>
</protein>
<reference evidence="4 5" key="1">
    <citation type="submission" date="2016-10" db="EMBL/GenBank/DDBJ databases">
        <authorList>
            <person name="de Groot N.N."/>
        </authorList>
    </citation>
    <scope>NUCLEOTIDE SEQUENCE [LARGE SCALE GENOMIC DNA]</scope>
    <source>
        <strain evidence="4 5">DSM 23995</strain>
    </source>
</reference>
<dbReference type="SUPFAM" id="SSF53474">
    <property type="entry name" value="alpha/beta-Hydrolases"/>
    <property type="match status" value="1"/>
</dbReference>
<dbReference type="InterPro" id="IPR051677">
    <property type="entry name" value="AfsR-DnrI-RedD_regulator"/>
</dbReference>
<evidence type="ECO:0000256" key="2">
    <source>
        <dbReference type="ARBA" id="ARBA00023163"/>
    </source>
</evidence>